<sequence>MRSEEMVTFVRYCTASDMRIELCYQCFGDPLKQMPVVLLIGGLNMQIYAWDEAFCEKLVKCGFFVVRFDNRDIGLSTKVEKRGSVIPARLLLPKALAFGERLPYTIKDMARDALGLLDALGISSAHVMGISMGGMIAQTMALLSPHRVLSLTSIMSTTNAPDLPDPQLWVKMWLLRKPPVNCTLDELINFRLESIKKLLRGTLPVDEEHLKRGYLKSLQRSSYSAGLIRQAAAIRRCPGRDEYLRSLSCPTLVIHGQQDVLMPPAHGHRTASVIPRAKLVILESMGHYFHPAFFTPIISHFVEVANACEENGKYGRPIGLNIPYCISSFPGVSVEEKFSSCTEERHLGRAETSLSVHLPDKVTKTEMPLNGQTAIFACSNTTGESADVSVVACRCASEISVEDVRQNILEEQLAEASLVNTPETSINQE</sequence>
<dbReference type="VEuPathDB" id="TriTrypDB:Tc_MARK_7618"/>
<feature type="domain" description="AB hydrolase-1" evidence="1">
    <location>
        <begin position="35"/>
        <end position="290"/>
    </location>
</feature>
<dbReference type="VEuPathDB" id="TriTrypDB:TcYC6_0048830"/>
<dbReference type="PRINTS" id="PR00111">
    <property type="entry name" value="ABHYDROLASE"/>
</dbReference>
<evidence type="ECO:0000313" key="2">
    <source>
        <dbReference type="EMBL" id="PWU94698.1"/>
    </source>
</evidence>
<proteinExistence type="predicted"/>
<dbReference type="VEuPathDB" id="TriTrypDB:TcCL_ESM10132"/>
<dbReference type="AlphaFoldDB" id="A0A2V2VHL2"/>
<evidence type="ECO:0000259" key="1">
    <source>
        <dbReference type="Pfam" id="PF00561"/>
    </source>
</evidence>
<dbReference type="VEuPathDB" id="TriTrypDB:TCSYLVIO_008924"/>
<dbReference type="InterPro" id="IPR029058">
    <property type="entry name" value="AB_hydrolase_fold"/>
</dbReference>
<dbReference type="InterPro" id="IPR000073">
    <property type="entry name" value="AB_hydrolase_1"/>
</dbReference>
<dbReference type="VEuPathDB" id="TriTrypDB:C3747_24g119"/>
<reference evidence="2 3" key="1">
    <citation type="journal article" date="2018" name="Microb. Genom.">
        <title>Expanding an expanded genome: long-read sequencing of Trypanosoma cruzi.</title>
        <authorList>
            <person name="Berna L."/>
            <person name="Rodriguez M."/>
            <person name="Chiribao M.L."/>
            <person name="Parodi-Talice A."/>
            <person name="Pita S."/>
            <person name="Rijo G."/>
            <person name="Alvarez-Valin F."/>
            <person name="Robello C."/>
        </authorList>
    </citation>
    <scope>NUCLEOTIDE SEQUENCE [LARGE SCALE GENOMIC DNA]</scope>
    <source>
        <strain evidence="2 3">Dm28c</strain>
    </source>
</reference>
<evidence type="ECO:0000313" key="3">
    <source>
        <dbReference type="Proteomes" id="UP000246121"/>
    </source>
</evidence>
<gene>
    <name evidence="2" type="ORF">C4B63_25g207</name>
</gene>
<dbReference type="VEuPathDB" id="TriTrypDB:ECC02_001477"/>
<dbReference type="SUPFAM" id="SSF53474">
    <property type="entry name" value="alpha/beta-Hydrolases"/>
    <property type="match status" value="1"/>
</dbReference>
<dbReference type="VEuPathDB" id="TriTrypDB:TcCLB.503399.29"/>
<dbReference type="EMBL" id="PRFA01000025">
    <property type="protein sequence ID" value="PWU94698.1"/>
    <property type="molecule type" value="Genomic_DNA"/>
</dbReference>
<dbReference type="OrthoDB" id="19657at2759"/>
<comment type="caution">
    <text evidence="2">The sequence shown here is derived from an EMBL/GenBank/DDBJ whole genome shotgun (WGS) entry which is preliminary data.</text>
</comment>
<keyword evidence="2" id="KW-0378">Hydrolase</keyword>
<dbReference type="VEuPathDB" id="TriTrypDB:C4B63_25g207"/>
<dbReference type="VEuPathDB" id="TriTrypDB:TcG_03388"/>
<dbReference type="VEuPathDB" id="TriTrypDB:TcBrA4_0134760"/>
<dbReference type="Gene3D" id="3.40.50.1820">
    <property type="entry name" value="alpha/beta hydrolase"/>
    <property type="match status" value="1"/>
</dbReference>
<dbReference type="InterPro" id="IPR050471">
    <property type="entry name" value="AB_hydrolase"/>
</dbReference>
<dbReference type="PANTHER" id="PTHR43433">
    <property type="entry name" value="HYDROLASE, ALPHA/BETA FOLD FAMILY PROTEIN"/>
    <property type="match status" value="1"/>
</dbReference>
<dbReference type="VEuPathDB" id="TriTrypDB:TcCLB.511309.20"/>
<name>A0A2V2VHL2_TRYCR</name>
<organism evidence="2 3">
    <name type="scientific">Trypanosoma cruzi</name>
    <dbReference type="NCBI Taxonomy" id="5693"/>
    <lineage>
        <taxon>Eukaryota</taxon>
        <taxon>Discoba</taxon>
        <taxon>Euglenozoa</taxon>
        <taxon>Kinetoplastea</taxon>
        <taxon>Metakinetoplastina</taxon>
        <taxon>Trypanosomatida</taxon>
        <taxon>Trypanosomatidae</taxon>
        <taxon>Trypanosoma</taxon>
        <taxon>Schizotrypanum</taxon>
    </lineage>
</organism>
<accession>A0A2V2VHL2</accession>
<dbReference type="PANTHER" id="PTHR43433:SF5">
    <property type="entry name" value="AB HYDROLASE-1 DOMAIN-CONTAINING PROTEIN"/>
    <property type="match status" value="1"/>
</dbReference>
<dbReference type="Pfam" id="PF00561">
    <property type="entry name" value="Abhydrolase_1"/>
    <property type="match status" value="1"/>
</dbReference>
<dbReference type="Proteomes" id="UP000246121">
    <property type="component" value="Unassembled WGS sequence"/>
</dbReference>
<protein>
    <submittedName>
        <fullName evidence="2">Putative hydrolase-like protein</fullName>
    </submittedName>
</protein>
<dbReference type="VEuPathDB" id="TriTrypDB:TCDM_05114"/>
<dbReference type="GO" id="GO:0016787">
    <property type="term" value="F:hydrolase activity"/>
    <property type="evidence" value="ECO:0007669"/>
    <property type="project" value="UniProtKB-KW"/>
</dbReference>
<dbReference type="VEuPathDB" id="TriTrypDB:BCY84_16825"/>